<dbReference type="PANTHER" id="PTHR40472">
    <property type="entry name" value="RICIN B-TYPE LECTIN DOMAIN-CONTAINING PROTEIN"/>
    <property type="match status" value="1"/>
</dbReference>
<comment type="caution">
    <text evidence="1">The sequence shown here is derived from an EMBL/GenBank/DDBJ whole genome shotgun (WGS) entry which is preliminary data.</text>
</comment>
<dbReference type="InterPro" id="IPR039051">
    <property type="entry name" value="SE-CTX-like"/>
</dbReference>
<accession>A0A9Q1I7T0</accession>
<organism evidence="1 2">
    <name type="scientific">Conger conger</name>
    <name type="common">Conger eel</name>
    <name type="synonym">Muraena conger</name>
    <dbReference type="NCBI Taxonomy" id="82655"/>
    <lineage>
        <taxon>Eukaryota</taxon>
        <taxon>Metazoa</taxon>
        <taxon>Chordata</taxon>
        <taxon>Craniata</taxon>
        <taxon>Vertebrata</taxon>
        <taxon>Euteleostomi</taxon>
        <taxon>Actinopterygii</taxon>
        <taxon>Neopterygii</taxon>
        <taxon>Teleostei</taxon>
        <taxon>Anguilliformes</taxon>
        <taxon>Congridae</taxon>
        <taxon>Conger</taxon>
    </lineage>
</organism>
<gene>
    <name evidence="1" type="ORF">COCON_G00006730</name>
</gene>
<proteinExistence type="predicted"/>
<protein>
    <submittedName>
        <fullName evidence="1">Uncharacterized protein</fullName>
    </submittedName>
</protein>
<evidence type="ECO:0000313" key="2">
    <source>
        <dbReference type="Proteomes" id="UP001152803"/>
    </source>
</evidence>
<dbReference type="EMBL" id="JAFJMO010000001">
    <property type="protein sequence ID" value="KAJ8288014.1"/>
    <property type="molecule type" value="Genomic_DNA"/>
</dbReference>
<dbReference type="PANTHER" id="PTHR40472:SF9">
    <property type="entry name" value="RAPUNZEL 4"/>
    <property type="match status" value="1"/>
</dbReference>
<dbReference type="AlphaFoldDB" id="A0A9Q1I7T0"/>
<sequence length="151" mass="16564">MASQLQRLVTEKKNVVETAMEVFEQGAEVVARIAGDLFPVFAIAAPIVKLALDNVESKEAAFMKEQFQKVRDGQEECLQDVICLSACPLSLGVGPLECLEGWRSSKGECHGNKPIYTSQPWVLTAQRHSWSLVETGVHPSVELEALLNIGK</sequence>
<reference evidence="1" key="1">
    <citation type="journal article" date="2023" name="Science">
        <title>Genome structures resolve the early diversification of teleost fishes.</title>
        <authorList>
            <person name="Parey E."/>
            <person name="Louis A."/>
            <person name="Montfort J."/>
            <person name="Bouchez O."/>
            <person name="Roques C."/>
            <person name="Iampietro C."/>
            <person name="Lluch J."/>
            <person name="Castinel A."/>
            <person name="Donnadieu C."/>
            <person name="Desvignes T."/>
            <person name="Floi Bucao C."/>
            <person name="Jouanno E."/>
            <person name="Wen M."/>
            <person name="Mejri S."/>
            <person name="Dirks R."/>
            <person name="Jansen H."/>
            <person name="Henkel C."/>
            <person name="Chen W.J."/>
            <person name="Zahm M."/>
            <person name="Cabau C."/>
            <person name="Klopp C."/>
            <person name="Thompson A.W."/>
            <person name="Robinson-Rechavi M."/>
            <person name="Braasch I."/>
            <person name="Lecointre G."/>
            <person name="Bobe J."/>
            <person name="Postlethwait J.H."/>
            <person name="Berthelot C."/>
            <person name="Roest Crollius H."/>
            <person name="Guiguen Y."/>
        </authorList>
    </citation>
    <scope>NUCLEOTIDE SEQUENCE</scope>
    <source>
        <strain evidence="1">Concon-B</strain>
    </source>
</reference>
<dbReference type="Proteomes" id="UP001152803">
    <property type="component" value="Unassembled WGS sequence"/>
</dbReference>
<dbReference type="OrthoDB" id="9939466at2759"/>
<name>A0A9Q1I7T0_CONCO</name>
<evidence type="ECO:0000313" key="1">
    <source>
        <dbReference type="EMBL" id="KAJ8288014.1"/>
    </source>
</evidence>
<keyword evidence="2" id="KW-1185">Reference proteome</keyword>